<organism evidence="1 2">
    <name type="scientific">Candidatus Beckwithbacteria bacterium RBG_13_35_6</name>
    <dbReference type="NCBI Taxonomy" id="1797456"/>
    <lineage>
        <taxon>Bacteria</taxon>
        <taxon>Candidatus Beckwithiibacteriota</taxon>
    </lineage>
</organism>
<comment type="caution">
    <text evidence="1">The sequence shown here is derived from an EMBL/GenBank/DDBJ whole genome shotgun (WGS) entry which is preliminary data.</text>
</comment>
<reference evidence="1 2" key="1">
    <citation type="journal article" date="2016" name="Nat. Commun.">
        <title>Thousands of microbial genomes shed light on interconnected biogeochemical processes in an aquifer system.</title>
        <authorList>
            <person name="Anantharaman K."/>
            <person name="Brown C.T."/>
            <person name="Hug L.A."/>
            <person name="Sharon I."/>
            <person name="Castelle C.J."/>
            <person name="Probst A.J."/>
            <person name="Thomas B.C."/>
            <person name="Singh A."/>
            <person name="Wilkins M.J."/>
            <person name="Karaoz U."/>
            <person name="Brodie E.L."/>
            <person name="Williams K.H."/>
            <person name="Hubbard S.S."/>
            <person name="Banfield J.F."/>
        </authorList>
    </citation>
    <scope>NUCLEOTIDE SEQUENCE [LARGE SCALE GENOMIC DNA]</scope>
</reference>
<proteinExistence type="predicted"/>
<gene>
    <name evidence="1" type="ORF">A3J78_01965</name>
</gene>
<name>A0A1F5DG45_9BACT</name>
<dbReference type="AlphaFoldDB" id="A0A1F5DG45"/>
<protein>
    <submittedName>
        <fullName evidence="1">Uncharacterized protein</fullName>
    </submittedName>
</protein>
<accession>A0A1F5DG45</accession>
<dbReference type="EMBL" id="MEZJ01000018">
    <property type="protein sequence ID" value="OGD54168.1"/>
    <property type="molecule type" value="Genomic_DNA"/>
</dbReference>
<evidence type="ECO:0000313" key="1">
    <source>
        <dbReference type="EMBL" id="OGD54168.1"/>
    </source>
</evidence>
<evidence type="ECO:0000313" key="2">
    <source>
        <dbReference type="Proteomes" id="UP000178758"/>
    </source>
</evidence>
<dbReference type="Proteomes" id="UP000178758">
    <property type="component" value="Unassembled WGS sequence"/>
</dbReference>
<sequence length="80" mass="8758">MTFKNINKKHDVLSGRARLVLSGRARLVLSGRARSSSARQTPALPLGYQAIKLSLILTKSPVNNNQIALNAINNYLITTK</sequence>